<comment type="caution">
    <text evidence="2">The sequence shown here is derived from an EMBL/GenBank/DDBJ whole genome shotgun (WGS) entry which is preliminary data.</text>
</comment>
<keyword evidence="1" id="KW-0732">Signal</keyword>
<protein>
    <submittedName>
        <fullName evidence="2">Uncharacterized protein</fullName>
    </submittedName>
</protein>
<dbReference type="EMBL" id="BMJC01000005">
    <property type="protein sequence ID" value="GGB17244.1"/>
    <property type="molecule type" value="Genomic_DNA"/>
</dbReference>
<evidence type="ECO:0000313" key="2">
    <source>
        <dbReference type="EMBL" id="GGB17244.1"/>
    </source>
</evidence>
<gene>
    <name evidence="2" type="ORF">GCM10011511_46290</name>
</gene>
<accession>A0A8J2UHP7</accession>
<feature type="chain" id="PRO_5035176725" evidence="1">
    <location>
        <begin position="28"/>
        <end position="136"/>
    </location>
</feature>
<dbReference type="RefSeq" id="WP_188936314.1">
    <property type="nucleotide sequence ID" value="NZ_BMJC01000005.1"/>
</dbReference>
<evidence type="ECO:0000256" key="1">
    <source>
        <dbReference type="SAM" id="SignalP"/>
    </source>
</evidence>
<feature type="signal peptide" evidence="1">
    <location>
        <begin position="1"/>
        <end position="27"/>
    </location>
</feature>
<keyword evidence="3" id="KW-1185">Reference proteome</keyword>
<name>A0A8J2UHP7_9BACT</name>
<reference evidence="2" key="1">
    <citation type="journal article" date="2014" name="Int. J. Syst. Evol. Microbiol.">
        <title>Complete genome sequence of Corynebacterium casei LMG S-19264T (=DSM 44701T), isolated from a smear-ripened cheese.</title>
        <authorList>
            <consortium name="US DOE Joint Genome Institute (JGI-PGF)"/>
            <person name="Walter F."/>
            <person name="Albersmeier A."/>
            <person name="Kalinowski J."/>
            <person name="Ruckert C."/>
        </authorList>
    </citation>
    <scope>NUCLEOTIDE SEQUENCE</scope>
    <source>
        <strain evidence="2">CGMCC 1.15448</strain>
    </source>
</reference>
<organism evidence="2 3">
    <name type="scientific">Puia dinghuensis</name>
    <dbReference type="NCBI Taxonomy" id="1792502"/>
    <lineage>
        <taxon>Bacteria</taxon>
        <taxon>Pseudomonadati</taxon>
        <taxon>Bacteroidota</taxon>
        <taxon>Chitinophagia</taxon>
        <taxon>Chitinophagales</taxon>
        <taxon>Chitinophagaceae</taxon>
        <taxon>Puia</taxon>
    </lineage>
</organism>
<dbReference type="AlphaFoldDB" id="A0A8J2UHP7"/>
<dbReference type="Proteomes" id="UP000607559">
    <property type="component" value="Unassembled WGS sequence"/>
</dbReference>
<sequence>MKTVAKIIAVAVTAAVVVVSNPLASFANGGKNEKVAPSQEQVSVKYQGTTNNTIAFKVEFDNTTGEKFTLIIKNDNGDVVYHNQYSEAHFSKNVYFENTDADIHPTFIIRTANNSEIVRQFQVTKTLTENTTVTQL</sequence>
<evidence type="ECO:0000313" key="3">
    <source>
        <dbReference type="Proteomes" id="UP000607559"/>
    </source>
</evidence>
<proteinExistence type="predicted"/>
<reference evidence="2" key="2">
    <citation type="submission" date="2020-09" db="EMBL/GenBank/DDBJ databases">
        <authorList>
            <person name="Sun Q."/>
            <person name="Zhou Y."/>
        </authorList>
    </citation>
    <scope>NUCLEOTIDE SEQUENCE</scope>
    <source>
        <strain evidence="2">CGMCC 1.15448</strain>
    </source>
</reference>